<dbReference type="SUPFAM" id="SSF55729">
    <property type="entry name" value="Acyl-CoA N-acyltransferases (Nat)"/>
    <property type="match status" value="1"/>
</dbReference>
<dbReference type="InterPro" id="IPR016181">
    <property type="entry name" value="Acyl_CoA_acyltransferase"/>
</dbReference>
<feature type="domain" description="N-acetyltransferase" evidence="1">
    <location>
        <begin position="175"/>
        <end position="237"/>
    </location>
</feature>
<dbReference type="PANTHER" id="PTHR42791:SF1">
    <property type="entry name" value="N-ACETYLTRANSFERASE DOMAIN-CONTAINING PROTEIN"/>
    <property type="match status" value="1"/>
</dbReference>
<evidence type="ECO:0000313" key="3">
    <source>
        <dbReference type="Proteomes" id="UP001165082"/>
    </source>
</evidence>
<reference evidence="2" key="1">
    <citation type="submission" date="2022-07" db="EMBL/GenBank/DDBJ databases">
        <title>Genome analysis of Parmales, a sister group of diatoms, reveals the evolutionary specialization of diatoms from phago-mixotrophs to photoautotrophs.</title>
        <authorList>
            <person name="Ban H."/>
            <person name="Sato S."/>
            <person name="Yoshikawa S."/>
            <person name="Kazumasa Y."/>
            <person name="Nakamura Y."/>
            <person name="Ichinomiya M."/>
            <person name="Saitoh K."/>
            <person name="Sato N."/>
            <person name="Blanc-Mathieu R."/>
            <person name="Endo H."/>
            <person name="Kuwata A."/>
            <person name="Ogata H."/>
        </authorList>
    </citation>
    <scope>NUCLEOTIDE SEQUENCE</scope>
</reference>
<dbReference type="EMBL" id="BRXZ01002162">
    <property type="protein sequence ID" value="GMH55893.1"/>
    <property type="molecule type" value="Genomic_DNA"/>
</dbReference>
<keyword evidence="3" id="KW-1185">Reference proteome</keyword>
<dbReference type="PANTHER" id="PTHR42791">
    <property type="entry name" value="GNAT FAMILY ACETYLTRANSFERASE"/>
    <property type="match status" value="1"/>
</dbReference>
<dbReference type="AlphaFoldDB" id="A0A9W7DUW7"/>
<organism evidence="2 3">
    <name type="scientific">Triparma retinervis</name>
    <dbReference type="NCBI Taxonomy" id="2557542"/>
    <lineage>
        <taxon>Eukaryota</taxon>
        <taxon>Sar</taxon>
        <taxon>Stramenopiles</taxon>
        <taxon>Ochrophyta</taxon>
        <taxon>Bolidophyceae</taxon>
        <taxon>Parmales</taxon>
        <taxon>Triparmaceae</taxon>
        <taxon>Triparma</taxon>
    </lineage>
</organism>
<sequence>MGCCSSTALNPDLSGVNRPSNIVRLSYDSDPVLLKNTEDVMTASFAGTTKTAPEGSLAWTFDPDATKTMVDGDFSKPLLEDPSPERTAHMRFVIKFSLDISLKHNSAFALVEEDEYGKPTTNVLAATCLVPPNNKNLHDPGICEMFSIVYRINKPPSSFMSQRMDAVGAIMKKGHQKWASDPHWYVFCFAANHEKQGKGYGRTLMEFICSLGDASNLNLYLETHGPRNRRFYERNGYAVMEQMPIEGGKNKDNPFSMHGGGLAMLRTPKV</sequence>
<accession>A0A9W7DUW7</accession>
<gene>
    <name evidence="2" type="ORF">TrRE_jg8412</name>
</gene>
<dbReference type="InterPro" id="IPR000182">
    <property type="entry name" value="GNAT_dom"/>
</dbReference>
<name>A0A9W7DUW7_9STRA</name>
<evidence type="ECO:0000259" key="1">
    <source>
        <dbReference type="Pfam" id="PF00583"/>
    </source>
</evidence>
<proteinExistence type="predicted"/>
<dbReference type="OrthoDB" id="188254at2759"/>
<dbReference type="InterPro" id="IPR052523">
    <property type="entry name" value="Trichothecene_AcTrans"/>
</dbReference>
<dbReference type="CDD" id="cd04301">
    <property type="entry name" value="NAT_SF"/>
    <property type="match status" value="1"/>
</dbReference>
<dbReference type="Gene3D" id="3.40.630.30">
    <property type="match status" value="1"/>
</dbReference>
<comment type="caution">
    <text evidence="2">The sequence shown here is derived from an EMBL/GenBank/DDBJ whole genome shotgun (WGS) entry which is preliminary data.</text>
</comment>
<protein>
    <recommendedName>
        <fullName evidence="1">N-acetyltransferase domain-containing protein</fullName>
    </recommendedName>
</protein>
<dbReference type="GO" id="GO:0016747">
    <property type="term" value="F:acyltransferase activity, transferring groups other than amino-acyl groups"/>
    <property type="evidence" value="ECO:0007669"/>
    <property type="project" value="InterPro"/>
</dbReference>
<dbReference type="Proteomes" id="UP001165082">
    <property type="component" value="Unassembled WGS sequence"/>
</dbReference>
<dbReference type="Pfam" id="PF00583">
    <property type="entry name" value="Acetyltransf_1"/>
    <property type="match status" value="1"/>
</dbReference>
<evidence type="ECO:0000313" key="2">
    <source>
        <dbReference type="EMBL" id="GMH55893.1"/>
    </source>
</evidence>